<dbReference type="GO" id="GO:0045259">
    <property type="term" value="C:proton-transporting ATP synthase complex"/>
    <property type="evidence" value="ECO:0007669"/>
    <property type="project" value="UniProtKB-KW"/>
</dbReference>
<dbReference type="InterPro" id="IPR002146">
    <property type="entry name" value="ATP_synth_b/b'su_bac/chlpt"/>
</dbReference>
<comment type="subcellular location">
    <subcellularLocation>
        <location evidence="1">Membrane</location>
        <topology evidence="1">Single-pass membrane protein</topology>
    </subcellularLocation>
</comment>
<proteinExistence type="inferred from homology"/>
<evidence type="ECO:0000256" key="3">
    <source>
        <dbReference type="ARBA" id="ARBA00022547"/>
    </source>
</evidence>
<protein>
    <submittedName>
        <fullName evidence="12">ATP synthase CF0 subunit I</fullName>
    </submittedName>
</protein>
<dbReference type="AlphaFoldDB" id="A0A3Q9R2Q6"/>
<comment type="similarity">
    <text evidence="11">Belongs to the ATPase B chain family.</text>
</comment>
<evidence type="ECO:0000256" key="4">
    <source>
        <dbReference type="ARBA" id="ARBA00022692"/>
    </source>
</evidence>
<keyword evidence="3 11" id="KW-0138">CF(0)</keyword>
<evidence type="ECO:0000256" key="9">
    <source>
        <dbReference type="ARBA" id="ARBA00023310"/>
    </source>
</evidence>
<dbReference type="RefSeq" id="YP_009555716.1">
    <property type="nucleotide sequence ID" value="NC_040926.1"/>
</dbReference>
<reference evidence="12" key="1">
    <citation type="journal article" date="2018" name="New Phytol.">
        <title>Lycophyte plastid genomics: extreme variation in GC, gene and intron content and multiple inversions between a direct and inverted orientation of the rRNA repeat.</title>
        <authorList>
            <person name="Mower J.P."/>
            <person name="Ma P.F."/>
            <person name="Grewe F."/>
            <person name="Taylor A."/>
            <person name="Michael T.P."/>
            <person name="VanBuren R."/>
            <person name="Qiu Y.L."/>
        </authorList>
    </citation>
    <scope>NUCLEOTIDE SEQUENCE</scope>
</reference>
<keyword evidence="5 11" id="KW-0375">Hydrogen ion transport</keyword>
<accession>A0A3Q9R2Q6</accession>
<dbReference type="GO" id="GO:0015986">
    <property type="term" value="P:proton motive force-driven ATP synthesis"/>
    <property type="evidence" value="ECO:0007669"/>
    <property type="project" value="InterPro"/>
</dbReference>
<geneLocation type="plastid" evidence="12"/>
<keyword evidence="6" id="KW-1133">Transmembrane helix</keyword>
<dbReference type="PANTHER" id="PTHR34264:SF3">
    <property type="entry name" value="ATP SYNTHASE SUBUNIT B, CHLOROPLASTIC"/>
    <property type="match status" value="1"/>
</dbReference>
<evidence type="ECO:0000256" key="7">
    <source>
        <dbReference type="ARBA" id="ARBA00023065"/>
    </source>
</evidence>
<evidence type="ECO:0000256" key="1">
    <source>
        <dbReference type="ARBA" id="ARBA00004167"/>
    </source>
</evidence>
<keyword evidence="9" id="KW-0066">ATP synthesis</keyword>
<keyword evidence="4 11" id="KW-0812">Transmembrane</keyword>
<evidence type="ECO:0000256" key="11">
    <source>
        <dbReference type="RuleBase" id="RU003848"/>
    </source>
</evidence>
<dbReference type="PANTHER" id="PTHR34264">
    <property type="entry name" value="ATP SYNTHASE SUBUNIT B, CHLOROPLASTIC"/>
    <property type="match status" value="1"/>
</dbReference>
<comment type="function">
    <text evidence="10">F(1)F(0) ATP synthase produces ATP from ADP in the presence of a proton or sodium gradient. F-type ATPases consist of two structural domains, F(1) containing the extramembraneous catalytic core and F(0) containing the membrane proton channel, linked together by a central stalk and a peripheral stalk. During catalysis, ATP synthesis in the catalytic domain of F(1) is coupled via a rotary mechanism of the central stalk subunits to proton translocation.</text>
</comment>
<evidence type="ECO:0000313" key="12">
    <source>
        <dbReference type="EMBL" id="AZU95833.1"/>
    </source>
</evidence>
<keyword evidence="12" id="KW-0934">Plastid</keyword>
<evidence type="ECO:0000256" key="10">
    <source>
        <dbReference type="ARBA" id="ARBA00025198"/>
    </source>
</evidence>
<dbReference type="CDD" id="cd06503">
    <property type="entry name" value="ATP-synt_Fo_b"/>
    <property type="match status" value="1"/>
</dbReference>
<keyword evidence="2 11" id="KW-0813">Transport</keyword>
<evidence type="ECO:0000256" key="8">
    <source>
        <dbReference type="ARBA" id="ARBA00023136"/>
    </source>
</evidence>
<keyword evidence="8" id="KW-0472">Membrane</keyword>
<evidence type="ECO:0000256" key="5">
    <source>
        <dbReference type="ARBA" id="ARBA00022781"/>
    </source>
</evidence>
<dbReference type="EMBL" id="MH549643">
    <property type="protein sequence ID" value="AZU95833.1"/>
    <property type="molecule type" value="Genomic_DNA"/>
</dbReference>
<dbReference type="GO" id="GO:0015078">
    <property type="term" value="F:proton transmembrane transporter activity"/>
    <property type="evidence" value="ECO:0007669"/>
    <property type="project" value="InterPro"/>
</dbReference>
<keyword evidence="7 11" id="KW-0406">Ion transport</keyword>
<name>A0A3Q9R2Q6_9TRAC</name>
<dbReference type="Pfam" id="PF00430">
    <property type="entry name" value="ATP-synt_B"/>
    <property type="match status" value="1"/>
</dbReference>
<organism evidence="12">
    <name type="scientific">Selaginella kraussiana</name>
    <dbReference type="NCBI Taxonomy" id="81964"/>
    <lineage>
        <taxon>Eukaryota</taxon>
        <taxon>Viridiplantae</taxon>
        <taxon>Streptophyta</taxon>
        <taxon>Embryophyta</taxon>
        <taxon>Tracheophyta</taxon>
        <taxon>Lycopodiopsida</taxon>
        <taxon>Selaginellales</taxon>
        <taxon>Selaginellaceae</taxon>
        <taxon>Selaginella</taxon>
    </lineage>
</organism>
<dbReference type="GeneID" id="39109941"/>
<evidence type="ECO:0000256" key="6">
    <source>
        <dbReference type="ARBA" id="ARBA00022989"/>
    </source>
</evidence>
<sequence>MTGREGTIDAIIYARAPYCPVEGFALNANLLETNLINLGVVSALLAYLGGGVLSDSSENRGRTILSTIRGAEARYKEATDGLGQARARLQRAKVRADEIRVNGISGLQKEKQDLVSAADGDSKRLEYSKDATIRFEEHKAIQQVRRQVSRLALERASEALKIRLNNKLQLCMIDYNIGLLKDVPRDD</sequence>
<gene>
    <name evidence="12" type="primary">atpF</name>
</gene>
<dbReference type="HAMAP" id="MF_01398">
    <property type="entry name" value="ATP_synth_b_bprime"/>
    <property type="match status" value="1"/>
</dbReference>
<evidence type="ECO:0000256" key="2">
    <source>
        <dbReference type="ARBA" id="ARBA00022448"/>
    </source>
</evidence>